<dbReference type="WBParaSite" id="PgE051_g002_t02">
    <property type="protein sequence ID" value="PgE051_g002_t02"/>
    <property type="gene ID" value="PgE051_g002"/>
</dbReference>
<evidence type="ECO:0000313" key="2">
    <source>
        <dbReference type="Proteomes" id="UP000887569"/>
    </source>
</evidence>
<feature type="compositionally biased region" description="Low complexity" evidence="1">
    <location>
        <begin position="431"/>
        <end position="442"/>
    </location>
</feature>
<dbReference type="AlphaFoldDB" id="A0A915A0S5"/>
<name>A0A915A0S5_PARUN</name>
<feature type="region of interest" description="Disordered" evidence="1">
    <location>
        <begin position="314"/>
        <end position="339"/>
    </location>
</feature>
<accession>A0A915A0S5</accession>
<proteinExistence type="predicted"/>
<keyword evidence="2" id="KW-1185">Reference proteome</keyword>
<evidence type="ECO:0000313" key="3">
    <source>
        <dbReference type="WBParaSite" id="PgE051_g002_t02"/>
    </source>
</evidence>
<evidence type="ECO:0000256" key="1">
    <source>
        <dbReference type="SAM" id="MobiDB-lite"/>
    </source>
</evidence>
<sequence length="500" mass="55516">MFGLANLGMYRRAMSTDPALVRQSHEDGYRLVKPRTSRVGRSRERNIVPPNNQELEQRISVRRSERTVLHPARHDRVCSPSGDACTYSVEGNSGLAMIRYATPIVINTRTAAIQRRLQLADLAAYHGLQTSAHTMLVERTITSTADLNVVEQWEMEKKAQVVSKTEQKQKAVVHISSIHGRTDLGFSQVVEGESKSTCAVGGEHIPRDRTRLNAPQQKGQVRMMRGVSTTPLNGLPSVRSERRFRESVTRRERGGDSLKRELNTERNQTRQIALKELRKPNPPTNLFLKEQKRVIDSTSGDHNRNRPQTKVAGRIHSSGHMGTSKTGHIGEKGPAQTFRHRPWSHLTEAEREALFRRLSTHRNVVARNIACAAGGTPKKSSVETAAKPDEKRRSRSLVPGHPATRGLHGPVRRLRSNPGSRHSSRPGSAVDSGSADQQGSSGVEPQSAKTKVKASKPVSAMRRNEASHMKVAACKSSDGRGDANGRAEVWILRHNARKHW</sequence>
<protein>
    <submittedName>
        <fullName evidence="3">Uncharacterized protein</fullName>
    </submittedName>
</protein>
<feature type="region of interest" description="Disordered" evidence="1">
    <location>
        <begin position="374"/>
        <end position="482"/>
    </location>
</feature>
<reference evidence="3" key="1">
    <citation type="submission" date="2022-11" db="UniProtKB">
        <authorList>
            <consortium name="WormBaseParasite"/>
        </authorList>
    </citation>
    <scope>IDENTIFICATION</scope>
</reference>
<dbReference type="Proteomes" id="UP000887569">
    <property type="component" value="Unplaced"/>
</dbReference>
<feature type="region of interest" description="Disordered" evidence="1">
    <location>
        <begin position="242"/>
        <end position="268"/>
    </location>
</feature>
<organism evidence="2 3">
    <name type="scientific">Parascaris univalens</name>
    <name type="common">Nematode worm</name>
    <dbReference type="NCBI Taxonomy" id="6257"/>
    <lineage>
        <taxon>Eukaryota</taxon>
        <taxon>Metazoa</taxon>
        <taxon>Ecdysozoa</taxon>
        <taxon>Nematoda</taxon>
        <taxon>Chromadorea</taxon>
        <taxon>Rhabditida</taxon>
        <taxon>Spirurina</taxon>
        <taxon>Ascaridomorpha</taxon>
        <taxon>Ascaridoidea</taxon>
        <taxon>Ascarididae</taxon>
        <taxon>Parascaris</taxon>
    </lineage>
</organism>